<keyword evidence="3" id="KW-1185">Reference proteome</keyword>
<reference evidence="2 3" key="1">
    <citation type="submission" date="2020-03" db="EMBL/GenBank/DDBJ databases">
        <title>Genome sequence of strain Massilia sp. TW-1.</title>
        <authorList>
            <person name="Chaudhary D.K."/>
        </authorList>
    </citation>
    <scope>NUCLEOTIDE SEQUENCE [LARGE SCALE GENOMIC DNA]</scope>
    <source>
        <strain evidence="2 3">TW-1</strain>
    </source>
</reference>
<evidence type="ECO:0000313" key="2">
    <source>
        <dbReference type="EMBL" id="NIA52135.1"/>
    </source>
</evidence>
<sequence>MRRSIDNQLQNPMNLCRYFVMSVLMVLAASHAIAAEYNGFEIDESRGGLSREARESLFKQIDIIESAALPRAVLDAMKQTPIIVDPDLRGNPGIFAVRDGVASVYVQPIEFPPNKPILLHEFLHAYHFRVIHLDRPEIQEEFQLVKHSSLFPARFQSSHFLENAKEFFAVTGTLYLFGNIQQPPFDCTALARLRPQYLKFLDSQFGPPRCPGLADAAVGDRDH</sequence>
<organism evidence="2 3">
    <name type="scientific">Telluria antibiotica</name>
    <dbReference type="NCBI Taxonomy" id="2717319"/>
    <lineage>
        <taxon>Bacteria</taxon>
        <taxon>Pseudomonadati</taxon>
        <taxon>Pseudomonadota</taxon>
        <taxon>Betaproteobacteria</taxon>
        <taxon>Burkholderiales</taxon>
        <taxon>Oxalobacteraceae</taxon>
        <taxon>Telluria group</taxon>
        <taxon>Telluria</taxon>
    </lineage>
</organism>
<accession>A0ABX0P770</accession>
<evidence type="ECO:0000256" key="1">
    <source>
        <dbReference type="SAM" id="SignalP"/>
    </source>
</evidence>
<proteinExistence type="predicted"/>
<gene>
    <name evidence="2" type="ORF">HAV22_00520</name>
</gene>
<dbReference type="RefSeq" id="WP_166855428.1">
    <property type="nucleotide sequence ID" value="NZ_JAAQOM010000001.1"/>
</dbReference>
<feature type="chain" id="PRO_5046835826" evidence="1">
    <location>
        <begin position="35"/>
        <end position="223"/>
    </location>
</feature>
<dbReference type="Proteomes" id="UP000716322">
    <property type="component" value="Unassembled WGS sequence"/>
</dbReference>
<feature type="signal peptide" evidence="1">
    <location>
        <begin position="1"/>
        <end position="34"/>
    </location>
</feature>
<dbReference type="SUPFAM" id="SSF55486">
    <property type="entry name" value="Metalloproteases ('zincins'), catalytic domain"/>
    <property type="match status" value="1"/>
</dbReference>
<name>A0ABX0P770_9BURK</name>
<protein>
    <submittedName>
        <fullName evidence="2">Uncharacterized protein</fullName>
    </submittedName>
</protein>
<dbReference type="EMBL" id="JAAQOM010000001">
    <property type="protein sequence ID" value="NIA52135.1"/>
    <property type="molecule type" value="Genomic_DNA"/>
</dbReference>
<comment type="caution">
    <text evidence="2">The sequence shown here is derived from an EMBL/GenBank/DDBJ whole genome shotgun (WGS) entry which is preliminary data.</text>
</comment>
<evidence type="ECO:0000313" key="3">
    <source>
        <dbReference type="Proteomes" id="UP000716322"/>
    </source>
</evidence>
<keyword evidence="1" id="KW-0732">Signal</keyword>